<dbReference type="InterPro" id="IPR058923">
    <property type="entry name" value="RCC1-like_dom"/>
</dbReference>
<feature type="repeat" description="RCC1" evidence="3">
    <location>
        <begin position="968"/>
        <end position="1031"/>
    </location>
</feature>
<proteinExistence type="predicted"/>
<protein>
    <recommendedName>
        <fullName evidence="5">RCC1-like domain-containing protein</fullName>
    </recommendedName>
</protein>
<dbReference type="VEuPathDB" id="TriTrypDB:BSAL_69835"/>
<accession>A0A0S4IV74</accession>
<evidence type="ECO:0000256" key="1">
    <source>
        <dbReference type="ARBA" id="ARBA00022658"/>
    </source>
</evidence>
<evidence type="ECO:0000259" key="5">
    <source>
        <dbReference type="Pfam" id="PF25390"/>
    </source>
</evidence>
<feature type="repeat" description="RCC1" evidence="3">
    <location>
        <begin position="701"/>
        <end position="771"/>
    </location>
</feature>
<name>A0A0S4IV74_BODSA</name>
<reference evidence="7" key="1">
    <citation type="submission" date="2015-09" db="EMBL/GenBank/DDBJ databases">
        <authorList>
            <consortium name="Pathogen Informatics"/>
        </authorList>
    </citation>
    <scope>NUCLEOTIDE SEQUENCE [LARGE SCALE GENOMIC DNA]</scope>
    <source>
        <strain evidence="7">Lake Konstanz</strain>
    </source>
</reference>
<feature type="compositionally biased region" description="Polar residues" evidence="4">
    <location>
        <begin position="1"/>
        <end position="10"/>
    </location>
</feature>
<dbReference type="Pfam" id="PF25390">
    <property type="entry name" value="WD40_RLD"/>
    <property type="match status" value="1"/>
</dbReference>
<feature type="domain" description="RCC1-like" evidence="5">
    <location>
        <begin position="527"/>
        <end position="814"/>
    </location>
</feature>
<dbReference type="PANTHER" id="PTHR45982">
    <property type="entry name" value="REGULATOR OF CHROMOSOME CONDENSATION"/>
    <property type="match status" value="1"/>
</dbReference>
<feature type="repeat" description="RCC1" evidence="3">
    <location>
        <begin position="1088"/>
        <end position="1153"/>
    </location>
</feature>
<feature type="compositionally biased region" description="Low complexity" evidence="4">
    <location>
        <begin position="323"/>
        <end position="350"/>
    </location>
</feature>
<feature type="compositionally biased region" description="Low complexity" evidence="4">
    <location>
        <begin position="435"/>
        <end position="450"/>
    </location>
</feature>
<feature type="repeat" description="RCC1" evidence="3">
    <location>
        <begin position="645"/>
        <end position="700"/>
    </location>
</feature>
<dbReference type="SUPFAM" id="SSF50985">
    <property type="entry name" value="RCC1/BLIP-II"/>
    <property type="match status" value="3"/>
</dbReference>
<dbReference type="PRINTS" id="PR00633">
    <property type="entry name" value="RCCNDNSATION"/>
</dbReference>
<feature type="region of interest" description="Disordered" evidence="4">
    <location>
        <begin position="174"/>
        <end position="252"/>
    </location>
</feature>
<dbReference type="Gene3D" id="2.130.10.30">
    <property type="entry name" value="Regulator of chromosome condensation 1/beta-lactamase-inhibitor protein II"/>
    <property type="match status" value="4"/>
</dbReference>
<dbReference type="Pfam" id="PF00415">
    <property type="entry name" value="RCC1"/>
    <property type="match status" value="5"/>
</dbReference>
<dbReference type="OMA" id="CAREHTC"/>
<dbReference type="EMBL" id="CYKH01000498">
    <property type="protein sequence ID" value="CUG02485.1"/>
    <property type="molecule type" value="Genomic_DNA"/>
</dbReference>
<feature type="repeat" description="RCC1" evidence="3">
    <location>
        <begin position="824"/>
        <end position="873"/>
    </location>
</feature>
<gene>
    <name evidence="6" type="ORF">BSAL_69835</name>
</gene>
<evidence type="ECO:0000256" key="2">
    <source>
        <dbReference type="ARBA" id="ARBA00022737"/>
    </source>
</evidence>
<dbReference type="PROSITE" id="PS50012">
    <property type="entry name" value="RCC1_3"/>
    <property type="match status" value="10"/>
</dbReference>
<feature type="compositionally biased region" description="Pro residues" evidence="4">
    <location>
        <begin position="385"/>
        <end position="402"/>
    </location>
</feature>
<dbReference type="OrthoDB" id="8068875at2759"/>
<feature type="compositionally biased region" description="Low complexity" evidence="4">
    <location>
        <begin position="214"/>
        <end position="232"/>
    </location>
</feature>
<dbReference type="PROSITE" id="PS00626">
    <property type="entry name" value="RCC1_2"/>
    <property type="match status" value="2"/>
</dbReference>
<dbReference type="InterPro" id="IPR011043">
    <property type="entry name" value="Gal_Oxase/kelch_b-propeller"/>
</dbReference>
<feature type="repeat" description="RCC1" evidence="3">
    <location>
        <begin position="772"/>
        <end position="823"/>
    </location>
</feature>
<sequence>MTTAAPTSQRGGAPPSTTPRREITQTQIDALREGDCETLPLLLQQPQAIHRLPPQQRQSLLVALFIVIGDSRSAFTTGVKKESAVAMRVISNLIAAPTSIELSSELKLMLRSMGSEELKKLKLERHLLSAKDDVAPAAVEFIKGMVHILRCEPTEFIQNAAAVAKLEQVMQSLRNGTEGGGGGADPASTRRGSSTNTSAPVPPTGSSGNNTNDGQQAPPAAPAAPGATGGAQSHRVRALPSKPSSIPHEANPMFDASLEGGLMNIHCPNPVLMFAKHFGLGCIPRVPKYTEGGSLILNLPRKQSQTQVQGGSNATEMKQPPTINSGSSSNNNNIESGGSHAPPQPANQQNTPSSTEAAMQRASSNVGMTRQPSNVVAAMSASTPTSPPPSASHPNPPVPPELRSPNSFIGRTQQQLPTSPISRPTIPQSPNATLAATSPTQAPAQPQPQSVRTTPPPAAPAGFSQSTASMVSSSSSNNASPEAAARSSGGAQQSSSTAALVPTYVAVPPPIQAGTPSYQLLSRYVESNEGVVVGWGHNRCGELGQGNNTAFYTPRVLSTSSGTKVLHAACGAQYSLLLTSTGQMISCGAAEWGQLGTGDPAKLSESFEGTPICSTLTPLRGFKPNDVLADVCAGYAFAVAVTENGEMYLWGNNNHGQCSLGSQLKQENMRVVQPMKVGMRSTKVVSVACGSFFVVILTATGTVLSWGLVSVLGLGPEEDVMRMMDKKWCAESLSREKRNIVLCPCKVSALDGKGVIQVAAGQWHVVVVCADGAVYSWGVGHQGRLGHGVASQEMKPRLVAGLKDVHVIQASCGSFHSCALVKDGRVFVFGDNANGQCGMGGQPFYLSPTLLPLPAPSISVSCGREHTTILLADGDVMVCGSSVAAGAGLGQGSRFHAPTRILSNFVTLSLHCGISHSFSLAVPRTLELIPVGSLHAGPPSKITSMMLKDGLISAALGANFTVVVNRNGETFAFGNGDWGQLGMGNPSTLLEKSPIESLPVVLHPQRVPDLAQVRIASVVAGYAFVFAISEQQKVYFWGNNNHSQGGMGPDARGTPRIDSPTEIASLSDKSVVQIACGSFFVLALTSTMEVYSWGIADCCGHGKDPIDVPPSVLTTSTSSEARPVVSSPCKIQSLTNVVTIAAGQWHALALTDKGSIYAWGVGHQGRLGTGDSTTRYVPTKLGLSIPCASIGCGSFHSWALTANSDLYMWGDNDSGQCGNDQTDTIVYPQQVASDVRSVSCGRQHSVLITHDGKIRMAGLLAHQDKQYKCRTFDTQPQPPPLMSLMQSGKFALSSFSGPHHTFILAEKDRPKANTVREASTELRWLTKRSNGKPAGTPS</sequence>
<feature type="compositionally biased region" description="Polar residues" evidence="4">
    <location>
        <begin position="190"/>
        <end position="213"/>
    </location>
</feature>
<feature type="repeat" description="RCC1" evidence="3">
    <location>
        <begin position="1032"/>
        <end position="1087"/>
    </location>
</feature>
<feature type="repeat" description="RCC1" evidence="3">
    <location>
        <begin position="530"/>
        <end position="581"/>
    </location>
</feature>
<feature type="repeat" description="RCC1" evidence="3">
    <location>
        <begin position="1154"/>
        <end position="1203"/>
    </location>
</feature>
<feature type="compositionally biased region" description="Low complexity" evidence="4">
    <location>
        <begin position="464"/>
        <end position="494"/>
    </location>
</feature>
<evidence type="ECO:0000313" key="7">
    <source>
        <dbReference type="Proteomes" id="UP000051952"/>
    </source>
</evidence>
<feature type="compositionally biased region" description="Polar residues" evidence="4">
    <location>
        <begin position="351"/>
        <end position="374"/>
    </location>
</feature>
<feature type="repeat" description="RCC1" evidence="3">
    <location>
        <begin position="1204"/>
        <end position="1251"/>
    </location>
</feature>
<dbReference type="SUPFAM" id="SSF50965">
    <property type="entry name" value="Galactose oxidase, central domain"/>
    <property type="match status" value="1"/>
</dbReference>
<dbReference type="InterPro" id="IPR009091">
    <property type="entry name" value="RCC1/BLIP-II"/>
</dbReference>
<dbReference type="InterPro" id="IPR000408">
    <property type="entry name" value="Reg_chr_condens"/>
</dbReference>
<keyword evidence="7" id="KW-1185">Reference proteome</keyword>
<dbReference type="Proteomes" id="UP000051952">
    <property type="component" value="Unassembled WGS sequence"/>
</dbReference>
<dbReference type="PANTHER" id="PTHR45982:SF1">
    <property type="entry name" value="REGULATOR OF CHROMOSOME CONDENSATION"/>
    <property type="match status" value="1"/>
</dbReference>
<evidence type="ECO:0000256" key="3">
    <source>
        <dbReference type="PROSITE-ProRule" id="PRU00235"/>
    </source>
</evidence>
<evidence type="ECO:0000313" key="6">
    <source>
        <dbReference type="EMBL" id="CUG02485.1"/>
    </source>
</evidence>
<feature type="region of interest" description="Disordered" evidence="4">
    <location>
        <begin position="1"/>
        <end position="21"/>
    </location>
</feature>
<organism evidence="6 7">
    <name type="scientific">Bodo saltans</name>
    <name type="common">Flagellated protozoan</name>
    <dbReference type="NCBI Taxonomy" id="75058"/>
    <lineage>
        <taxon>Eukaryota</taxon>
        <taxon>Discoba</taxon>
        <taxon>Euglenozoa</taxon>
        <taxon>Kinetoplastea</taxon>
        <taxon>Metakinetoplastina</taxon>
        <taxon>Eubodonida</taxon>
        <taxon>Bodonidae</taxon>
        <taxon>Bodo</taxon>
    </lineage>
</organism>
<feature type="compositionally biased region" description="Polar residues" evidence="4">
    <location>
        <begin position="404"/>
        <end position="434"/>
    </location>
</feature>
<keyword evidence="2" id="KW-0677">Repeat</keyword>
<dbReference type="InterPro" id="IPR051553">
    <property type="entry name" value="Ran_GTPase-activating"/>
</dbReference>
<feature type="compositionally biased region" description="Polar residues" evidence="4">
    <location>
        <begin position="301"/>
        <end position="316"/>
    </location>
</feature>
<keyword evidence="1" id="KW-0344">Guanine-nucleotide releasing factor</keyword>
<evidence type="ECO:0000256" key="4">
    <source>
        <dbReference type="SAM" id="MobiDB-lite"/>
    </source>
</evidence>
<feature type="region of interest" description="Disordered" evidence="4">
    <location>
        <begin position="301"/>
        <end position="494"/>
    </location>
</feature>